<evidence type="ECO:0000256" key="10">
    <source>
        <dbReference type="ARBA" id="ARBA00023004"/>
    </source>
</evidence>
<dbReference type="Pfam" id="PF05187">
    <property type="entry name" value="Fer4_ETF_QO"/>
    <property type="match status" value="1"/>
</dbReference>
<evidence type="ECO:0000256" key="1">
    <source>
        <dbReference type="ARBA" id="ARBA00001974"/>
    </source>
</evidence>
<dbReference type="GO" id="GO:0051539">
    <property type="term" value="F:4 iron, 4 sulfur cluster binding"/>
    <property type="evidence" value="ECO:0007669"/>
    <property type="project" value="UniProtKB-UniRule"/>
</dbReference>
<dbReference type="Gene3D" id="3.30.9.90">
    <property type="match status" value="1"/>
</dbReference>
<dbReference type="EC" id="1.5.5.1" evidence="14"/>
<evidence type="ECO:0000256" key="13">
    <source>
        <dbReference type="ARBA" id="ARBA00052682"/>
    </source>
</evidence>
<keyword evidence="9 14" id="KW-0560">Oxidoreductase</keyword>
<organism evidence="16 17">
    <name type="scientific">Steinernema glaseri</name>
    <dbReference type="NCBI Taxonomy" id="37863"/>
    <lineage>
        <taxon>Eukaryota</taxon>
        <taxon>Metazoa</taxon>
        <taxon>Ecdysozoa</taxon>
        <taxon>Nematoda</taxon>
        <taxon>Chromadorea</taxon>
        <taxon>Rhabditida</taxon>
        <taxon>Tylenchina</taxon>
        <taxon>Panagrolaimomorpha</taxon>
        <taxon>Strongyloidoidea</taxon>
        <taxon>Steinernematidae</taxon>
        <taxon>Steinernema</taxon>
    </lineage>
</organism>
<dbReference type="PROSITE" id="PS51379">
    <property type="entry name" value="4FE4S_FER_2"/>
    <property type="match status" value="1"/>
</dbReference>
<keyword evidence="3 14" id="KW-0813">Transport</keyword>
<evidence type="ECO:0000259" key="15">
    <source>
        <dbReference type="PROSITE" id="PS51379"/>
    </source>
</evidence>
<evidence type="ECO:0000256" key="7">
    <source>
        <dbReference type="ARBA" id="ARBA00022827"/>
    </source>
</evidence>
<dbReference type="SUPFAM" id="SSF51905">
    <property type="entry name" value="FAD/NAD(P)-binding domain"/>
    <property type="match status" value="1"/>
</dbReference>
<keyword evidence="7 14" id="KW-0274">FAD</keyword>
<evidence type="ECO:0000256" key="12">
    <source>
        <dbReference type="ARBA" id="ARBA00023075"/>
    </source>
</evidence>
<dbReference type="PRINTS" id="PR00411">
    <property type="entry name" value="PNDRDTASEI"/>
</dbReference>
<evidence type="ECO:0000256" key="4">
    <source>
        <dbReference type="ARBA" id="ARBA00022485"/>
    </source>
</evidence>
<keyword evidence="11 14" id="KW-0411">Iron-sulfur</keyword>
<accession>A0A1I7ZGC6</accession>
<dbReference type="InterPro" id="IPR040156">
    <property type="entry name" value="ETF-QO"/>
</dbReference>
<dbReference type="SUPFAM" id="SSF54373">
    <property type="entry name" value="FAD-linked reductases, C-terminal domain"/>
    <property type="match status" value="1"/>
</dbReference>
<comment type="function">
    <text evidence="2 14">Accepts electrons from ETF and reduces ubiquinone.</text>
</comment>
<comment type="catalytic activity">
    <reaction evidence="13 14">
        <text>a ubiquinone + reduced [electron-transfer flavoprotein] = a ubiquinol + oxidized [electron-transfer flavoprotein] + H(+)</text>
        <dbReference type="Rhea" id="RHEA:24052"/>
        <dbReference type="Rhea" id="RHEA-COMP:9565"/>
        <dbReference type="Rhea" id="RHEA-COMP:9566"/>
        <dbReference type="Rhea" id="RHEA-COMP:10685"/>
        <dbReference type="Rhea" id="RHEA-COMP:10686"/>
        <dbReference type="ChEBI" id="CHEBI:15378"/>
        <dbReference type="ChEBI" id="CHEBI:16389"/>
        <dbReference type="ChEBI" id="CHEBI:17976"/>
        <dbReference type="ChEBI" id="CHEBI:57692"/>
        <dbReference type="ChEBI" id="CHEBI:58307"/>
        <dbReference type="EC" id="1.5.5.1"/>
    </reaction>
</comment>
<keyword evidence="8 14" id="KW-0249">Electron transport</keyword>
<dbReference type="GO" id="GO:0004174">
    <property type="term" value="F:electron-transferring-flavoprotein dehydrogenase activity"/>
    <property type="evidence" value="ECO:0007669"/>
    <property type="project" value="UniProtKB-UniRule"/>
</dbReference>
<comment type="cofactor">
    <cofactor evidence="1 14">
        <name>FAD</name>
        <dbReference type="ChEBI" id="CHEBI:57692"/>
    </cofactor>
</comment>
<comment type="cofactor">
    <cofactor evidence="14">
        <name>[4Fe-4S] cluster</name>
        <dbReference type="ChEBI" id="CHEBI:49883"/>
    </cofactor>
    <text evidence="14">Binds 1 [4Fe-4S] cluster.</text>
</comment>
<dbReference type="GO" id="GO:0005743">
    <property type="term" value="C:mitochondrial inner membrane"/>
    <property type="evidence" value="ECO:0007669"/>
    <property type="project" value="TreeGrafter"/>
</dbReference>
<protein>
    <recommendedName>
        <fullName evidence="14">Electron transfer flavoprotein-ubiquinone oxidoreductase</fullName>
        <shortName evidence="14">ETF-QO</shortName>
        <ecNumber evidence="14">1.5.5.1</ecNumber>
    </recommendedName>
</protein>
<dbReference type="SUPFAM" id="SSF54862">
    <property type="entry name" value="4Fe-4S ferredoxins"/>
    <property type="match status" value="1"/>
</dbReference>
<evidence type="ECO:0000256" key="3">
    <source>
        <dbReference type="ARBA" id="ARBA00022448"/>
    </source>
</evidence>
<keyword evidence="16" id="KW-1185">Reference proteome</keyword>
<sequence length="611" mass="67762">MHLTARSLLRASSAVRNVVAGRWTTTHYTQKPRENDPRWKDVDMERVAEEYDVVIVGGGPSGLSAAIRLQQLAQENNKEIRVCVVEKATEIGGHTLSGAVIETRALDELFPDWKELGAPVHQQVTKESIAILTESGRIPVPIVPGVPLANHGNYIVRLGKVVSWLGEKAEELGVEVFPGIAAQEVLYNDDGSVKGIATNDVGISKDGSPKDSFERGMELHGKCTIFAEGCRGHMTKQVIERFGLRDDSHFMSYGIGFKELWEIDPAKHQPGYIEHTMGWPLAMNQYGGSFLYHIEDEGQPLVSVGFVLALDYKNPYINTYNEFQRYKLHPSIRKHLEGGKRIGYGARALNEGGYQSIPKLNFPGGCLVGCTAGFLNVAKLKGTHNAMKSGMVAAETIFPQLESGNVVNPENLREELDKTGNVVNPENLREELDKTYVLKELKATRNIRPSFNTKFGWLGGLAYSGLFYVLGRGKEPWTLSHGKPDHEKLEPAEKFTPIEYPKPDGKITFDLLTSVSLTGTNHEEDQPAHLTLYDDTVPEDVNWKTFKGPEGRFCPAGVYEYVPKDDNPDEMRLQINAQNCIHCKTCDIKDPTQNINWVTPEGGGGPKYSGM</sequence>
<dbReference type="InterPro" id="IPR017896">
    <property type="entry name" value="4Fe4S_Fe-S-bd"/>
</dbReference>
<dbReference type="Gene3D" id="3.50.50.60">
    <property type="entry name" value="FAD/NAD(P)-binding domain"/>
    <property type="match status" value="1"/>
</dbReference>
<dbReference type="Gene3D" id="3.30.70.20">
    <property type="match status" value="1"/>
</dbReference>
<keyword evidence="10 14" id="KW-0408">Iron</keyword>
<dbReference type="Pfam" id="PF21162">
    <property type="entry name" value="ETFQO_UQ-bd"/>
    <property type="match status" value="1"/>
</dbReference>
<name>A0A1I7ZGC6_9BILA</name>
<dbReference type="Proteomes" id="UP000095287">
    <property type="component" value="Unplaced"/>
</dbReference>
<evidence type="ECO:0000256" key="2">
    <source>
        <dbReference type="ARBA" id="ARBA00002819"/>
    </source>
</evidence>
<evidence type="ECO:0000256" key="11">
    <source>
        <dbReference type="ARBA" id="ARBA00023014"/>
    </source>
</evidence>
<keyword evidence="6 14" id="KW-0479">Metal-binding</keyword>
<dbReference type="FunFam" id="3.30.70.20:FF:000012">
    <property type="entry name" value="Electron transfer flavoprotein-ubiquinone oxidoreductase, mitochondrial"/>
    <property type="match status" value="1"/>
</dbReference>
<dbReference type="AlphaFoldDB" id="A0A1I7ZGC6"/>
<keyword evidence="12 14" id="KW-0830">Ubiquinone</keyword>
<dbReference type="WBParaSite" id="L893_g26125.t1">
    <property type="protein sequence ID" value="L893_g26125.t1"/>
    <property type="gene ID" value="L893_g26125"/>
</dbReference>
<dbReference type="InterPro" id="IPR049398">
    <property type="entry name" value="ETF-QO/FixC_UQ-bd"/>
</dbReference>
<evidence type="ECO:0000256" key="14">
    <source>
        <dbReference type="RuleBase" id="RU366068"/>
    </source>
</evidence>
<evidence type="ECO:0000256" key="5">
    <source>
        <dbReference type="ARBA" id="ARBA00022630"/>
    </source>
</evidence>
<feature type="domain" description="4Fe-4S ferredoxin-type" evidence="15">
    <location>
        <begin position="571"/>
        <end position="600"/>
    </location>
</feature>
<evidence type="ECO:0000256" key="6">
    <source>
        <dbReference type="ARBA" id="ARBA00022723"/>
    </source>
</evidence>
<evidence type="ECO:0000256" key="8">
    <source>
        <dbReference type="ARBA" id="ARBA00022982"/>
    </source>
</evidence>
<dbReference type="PANTHER" id="PTHR10617">
    <property type="entry name" value="ELECTRON TRANSFER FLAVOPROTEIN-UBIQUINONE OXIDOREDUCTASE"/>
    <property type="match status" value="1"/>
</dbReference>
<evidence type="ECO:0000256" key="9">
    <source>
        <dbReference type="ARBA" id="ARBA00023002"/>
    </source>
</evidence>
<dbReference type="InterPro" id="IPR036188">
    <property type="entry name" value="FAD/NAD-bd_sf"/>
</dbReference>
<keyword evidence="4" id="KW-0004">4Fe-4S</keyword>
<dbReference type="GO" id="GO:0046872">
    <property type="term" value="F:metal ion binding"/>
    <property type="evidence" value="ECO:0007669"/>
    <property type="project" value="UniProtKB-KW"/>
</dbReference>
<dbReference type="Pfam" id="PF13450">
    <property type="entry name" value="NAD_binding_8"/>
    <property type="match status" value="1"/>
</dbReference>
<proteinExistence type="predicted"/>
<dbReference type="InterPro" id="IPR007859">
    <property type="entry name" value="ETF-QO/FixX_C"/>
</dbReference>
<reference evidence="17" key="1">
    <citation type="submission" date="2016-11" db="UniProtKB">
        <authorList>
            <consortium name="WormBaseParasite"/>
        </authorList>
    </citation>
    <scope>IDENTIFICATION</scope>
</reference>
<keyword evidence="5 14" id="KW-0285">Flavoprotein</keyword>
<evidence type="ECO:0000313" key="17">
    <source>
        <dbReference type="WBParaSite" id="L893_g26125.t1"/>
    </source>
</evidence>
<dbReference type="PANTHER" id="PTHR10617:SF107">
    <property type="entry name" value="ELECTRON TRANSFER FLAVOPROTEIN-UBIQUINONE OXIDOREDUCTASE, MITOCHONDRIAL"/>
    <property type="match status" value="1"/>
</dbReference>
<evidence type="ECO:0000313" key="16">
    <source>
        <dbReference type="Proteomes" id="UP000095287"/>
    </source>
</evidence>